<comment type="caution">
    <text evidence="2">The sequence shown here is derived from an EMBL/GenBank/DDBJ whole genome shotgun (WGS) entry which is preliminary data.</text>
</comment>
<feature type="region of interest" description="Disordered" evidence="1">
    <location>
        <begin position="142"/>
        <end position="164"/>
    </location>
</feature>
<dbReference type="EMBL" id="CADEAL010002224">
    <property type="protein sequence ID" value="CAB1439014.1"/>
    <property type="molecule type" value="Genomic_DNA"/>
</dbReference>
<organism evidence="2 3">
    <name type="scientific">Pleuronectes platessa</name>
    <name type="common">European plaice</name>
    <dbReference type="NCBI Taxonomy" id="8262"/>
    <lineage>
        <taxon>Eukaryota</taxon>
        <taxon>Metazoa</taxon>
        <taxon>Chordata</taxon>
        <taxon>Craniata</taxon>
        <taxon>Vertebrata</taxon>
        <taxon>Euteleostomi</taxon>
        <taxon>Actinopterygii</taxon>
        <taxon>Neopterygii</taxon>
        <taxon>Teleostei</taxon>
        <taxon>Neoteleostei</taxon>
        <taxon>Acanthomorphata</taxon>
        <taxon>Carangaria</taxon>
        <taxon>Pleuronectiformes</taxon>
        <taxon>Pleuronectoidei</taxon>
        <taxon>Pleuronectidae</taxon>
        <taxon>Pleuronectes</taxon>
    </lineage>
</organism>
<feature type="compositionally biased region" description="Polar residues" evidence="1">
    <location>
        <begin position="144"/>
        <end position="164"/>
    </location>
</feature>
<dbReference type="Proteomes" id="UP001153269">
    <property type="component" value="Unassembled WGS sequence"/>
</dbReference>
<keyword evidence="3" id="KW-1185">Reference proteome</keyword>
<sequence length="164" mass="18772">MAITARLRQRERKLILQFRFYTLSRASPTLNKQLNDSSCSTVTVTCTRRRITVNMCSELIEGVFSLKYRNFLHEFKTGQSVLCYEVRLSEIPSGDIPARTPTQDPNPERTEEWCTCVGDDGNTWIPINLSLARLWASPPPISLSRANGKTPQNMRYQSSKFRVP</sequence>
<name>A0A9N7UXS2_PLEPL</name>
<proteinExistence type="predicted"/>
<reference evidence="2" key="1">
    <citation type="submission" date="2020-03" db="EMBL/GenBank/DDBJ databases">
        <authorList>
            <person name="Weist P."/>
        </authorList>
    </citation>
    <scope>NUCLEOTIDE SEQUENCE</scope>
</reference>
<dbReference type="AlphaFoldDB" id="A0A9N7UXS2"/>
<accession>A0A9N7UXS2</accession>
<evidence type="ECO:0000313" key="2">
    <source>
        <dbReference type="EMBL" id="CAB1439014.1"/>
    </source>
</evidence>
<gene>
    <name evidence="2" type="ORF">PLEPLA_LOCUS26864</name>
</gene>
<protein>
    <submittedName>
        <fullName evidence="2">Uncharacterized protein</fullName>
    </submittedName>
</protein>
<evidence type="ECO:0000256" key="1">
    <source>
        <dbReference type="SAM" id="MobiDB-lite"/>
    </source>
</evidence>
<evidence type="ECO:0000313" key="3">
    <source>
        <dbReference type="Proteomes" id="UP001153269"/>
    </source>
</evidence>